<sequence>MYELCRLRTLKRLSCGHNLARTYHWNYAARSCCVRLAMNHQGVCRLRGA</sequence>
<dbReference type="AlphaFoldDB" id="A0AAX2D722"/>
<reference evidence="1 2" key="1">
    <citation type="submission" date="2016-10" db="EMBL/GenBank/DDBJ databases">
        <authorList>
            <person name="Varghese N."/>
            <person name="Submissions S."/>
        </authorList>
    </citation>
    <scope>NUCLEOTIDE SEQUENCE [LARGE SCALE GENOMIC DNA]</scope>
    <source>
        <strain evidence="1 2">DSM 16733</strain>
    </source>
</reference>
<evidence type="ECO:0000313" key="2">
    <source>
        <dbReference type="Proteomes" id="UP000183772"/>
    </source>
</evidence>
<evidence type="ECO:0000313" key="1">
    <source>
        <dbReference type="EMBL" id="SDU18734.1"/>
    </source>
</evidence>
<dbReference type="Proteomes" id="UP000183772">
    <property type="component" value="Chromosome I"/>
</dbReference>
<keyword evidence="2" id="KW-1185">Reference proteome</keyword>
<name>A0AAX2D722_9PSED</name>
<proteinExistence type="predicted"/>
<protein>
    <submittedName>
        <fullName evidence="1">Uncharacterized protein</fullName>
    </submittedName>
</protein>
<gene>
    <name evidence="1" type="ORF">SAMN05216476_0835</name>
</gene>
<accession>A0AAX2D722</accession>
<dbReference type="EMBL" id="LT629790">
    <property type="protein sequence ID" value="SDU18734.1"/>
    <property type="molecule type" value="Genomic_DNA"/>
</dbReference>
<organism evidence="1 2">
    <name type="scientific">Pseudomonas mediterranea</name>
    <dbReference type="NCBI Taxonomy" id="183795"/>
    <lineage>
        <taxon>Bacteria</taxon>
        <taxon>Pseudomonadati</taxon>
        <taxon>Pseudomonadota</taxon>
        <taxon>Gammaproteobacteria</taxon>
        <taxon>Pseudomonadales</taxon>
        <taxon>Pseudomonadaceae</taxon>
        <taxon>Pseudomonas</taxon>
    </lineage>
</organism>